<reference evidence="8 9" key="1">
    <citation type="submission" date="2012-05" db="EMBL/GenBank/DDBJ databases">
        <title>Finished chromosome of genome of Chamaesiphon sp. PCC 6605.</title>
        <authorList>
            <consortium name="US DOE Joint Genome Institute"/>
            <person name="Gugger M."/>
            <person name="Coursin T."/>
            <person name="Rippka R."/>
            <person name="Tandeau De Marsac N."/>
            <person name="Huntemann M."/>
            <person name="Wei C.-L."/>
            <person name="Han J."/>
            <person name="Detter J.C."/>
            <person name="Han C."/>
            <person name="Tapia R."/>
            <person name="Chen A."/>
            <person name="Kyrpides N."/>
            <person name="Mavromatis K."/>
            <person name="Markowitz V."/>
            <person name="Szeto E."/>
            <person name="Ivanova N."/>
            <person name="Pagani I."/>
            <person name="Pati A."/>
            <person name="Goodwin L."/>
            <person name="Nordberg H.P."/>
            <person name="Cantor M.N."/>
            <person name="Hua S.X."/>
            <person name="Woyke T."/>
            <person name="Kerfeld C.A."/>
        </authorList>
    </citation>
    <scope>NUCLEOTIDE SEQUENCE [LARGE SCALE GENOMIC DNA]</scope>
    <source>
        <strain evidence="9">ATCC 27169 / PCC 6605</strain>
    </source>
</reference>
<dbReference type="CDD" id="cd00683">
    <property type="entry name" value="Trans_IPPS_HH"/>
    <property type="match status" value="1"/>
</dbReference>
<evidence type="ECO:0000313" key="9">
    <source>
        <dbReference type="Proteomes" id="UP000010366"/>
    </source>
</evidence>
<dbReference type="InterPro" id="IPR002060">
    <property type="entry name" value="Squ/phyt_synthse"/>
</dbReference>
<dbReference type="SFLD" id="SFLDG01212">
    <property type="entry name" value="Phytoene_synthase_like"/>
    <property type="match status" value="1"/>
</dbReference>
<dbReference type="FunFam" id="1.10.600.10:FF:000004">
    <property type="entry name" value="Phytoene synthase chloroplastic"/>
    <property type="match status" value="1"/>
</dbReference>
<keyword evidence="7" id="KW-0812">Transmembrane</keyword>
<dbReference type="Pfam" id="PF00494">
    <property type="entry name" value="SQS_PSY"/>
    <property type="match status" value="1"/>
</dbReference>
<keyword evidence="7" id="KW-1133">Transmembrane helix</keyword>
<comment type="similarity">
    <text evidence="3">Belongs to the phytoene/squalene synthase family.</text>
</comment>
<dbReference type="KEGG" id="cmp:Cha6605_4758"/>
<dbReference type="HOGENOM" id="CLU_037269_1_3_3"/>
<dbReference type="AlphaFoldDB" id="K9ULY4"/>
<keyword evidence="7" id="KW-0472">Membrane</keyword>
<dbReference type="SFLD" id="SFLDG01018">
    <property type="entry name" value="Squalene/Phytoene_Synthase_Lik"/>
    <property type="match status" value="1"/>
</dbReference>
<dbReference type="Proteomes" id="UP000010366">
    <property type="component" value="Chromosome"/>
</dbReference>
<dbReference type="EC" id="2.5.1.32" evidence="4"/>
<dbReference type="PATRIC" id="fig|1173020.3.peg.5436"/>
<evidence type="ECO:0000256" key="3">
    <source>
        <dbReference type="ARBA" id="ARBA00006251"/>
    </source>
</evidence>
<comment type="pathway">
    <text evidence="2">Carotenoid biosynthesis.</text>
</comment>
<evidence type="ECO:0000313" key="8">
    <source>
        <dbReference type="EMBL" id="AFY95673.1"/>
    </source>
</evidence>
<comment type="catalytic activity">
    <reaction evidence="1">
        <text>2 (2E,6E,10E)-geranylgeranyl diphosphate = 15-cis-phytoene + 2 diphosphate</text>
        <dbReference type="Rhea" id="RHEA:34475"/>
        <dbReference type="ChEBI" id="CHEBI:27787"/>
        <dbReference type="ChEBI" id="CHEBI:33019"/>
        <dbReference type="ChEBI" id="CHEBI:58756"/>
        <dbReference type="EC" id="2.5.1.32"/>
    </reaction>
</comment>
<dbReference type="GO" id="GO:0004311">
    <property type="term" value="F:geranylgeranyl diphosphate synthase activity"/>
    <property type="evidence" value="ECO:0007669"/>
    <property type="project" value="InterPro"/>
</dbReference>
<dbReference type="InterPro" id="IPR033904">
    <property type="entry name" value="Trans_IPPS_HH"/>
</dbReference>
<dbReference type="GO" id="GO:0051996">
    <property type="term" value="F:squalene synthase [NAD(P)H] activity"/>
    <property type="evidence" value="ECO:0007669"/>
    <property type="project" value="InterPro"/>
</dbReference>
<proteinExistence type="inferred from homology"/>
<dbReference type="SFLD" id="SFLDS00005">
    <property type="entry name" value="Isoprenoid_Synthase_Type_I"/>
    <property type="match status" value="1"/>
</dbReference>
<accession>K9ULY4</accession>
<sequence>MTVGSVGTSYQLHNDLEILSVTYPLAPILYPLVLVLVPSLLQMLQLEKSLPIVTMLTSTEESYELCRQITAQYGKTFYLATLLMSVPKRRAIWAIYAWCRNTDELVDGADADETTPATLDRWEAQLERMFRGTPTDECDVALVDTIARFSDLEIQPFRDMITGQRMDLRKNRYNSFEELSLYCYRVAGTVGLMSNAIVGVDESQFTAPWNGLNIQIPTEQAVALGIGKQLTNILRDVGEDAERGRIYLPLDEMALFNYTEQDLMNRVVNDNWRALMQFQIQRARKYYQQAESGIGRLSPDVRWPVWAALLLYQQILDSIERNDYDVFNRRAYVSTPKKLWCLPGSFIRAQVK</sequence>
<keyword evidence="6" id="KW-0125">Carotenoid biosynthesis</keyword>
<protein>
    <recommendedName>
        <fullName evidence="4">15-cis-phytoene synthase</fullName>
        <ecNumber evidence="4">2.5.1.32</ecNumber>
    </recommendedName>
</protein>
<dbReference type="PROSITE" id="PS01045">
    <property type="entry name" value="SQUALEN_PHYTOEN_SYN_2"/>
    <property type="match status" value="1"/>
</dbReference>
<dbReference type="PROSITE" id="PS01044">
    <property type="entry name" value="SQUALEN_PHYTOEN_SYN_1"/>
    <property type="match status" value="1"/>
</dbReference>
<dbReference type="SUPFAM" id="SSF48576">
    <property type="entry name" value="Terpenoid synthases"/>
    <property type="match status" value="1"/>
</dbReference>
<evidence type="ECO:0000256" key="5">
    <source>
        <dbReference type="ARBA" id="ARBA00022679"/>
    </source>
</evidence>
<dbReference type="Gene3D" id="1.10.600.10">
    <property type="entry name" value="Farnesyl Diphosphate Synthase"/>
    <property type="match status" value="1"/>
</dbReference>
<name>K9ULY4_CHAP6</name>
<feature type="transmembrane region" description="Helical" evidence="7">
    <location>
        <begin position="20"/>
        <end position="41"/>
    </location>
</feature>
<dbReference type="EMBL" id="CP003600">
    <property type="protein sequence ID" value="AFY95673.1"/>
    <property type="molecule type" value="Genomic_DNA"/>
</dbReference>
<evidence type="ECO:0000256" key="6">
    <source>
        <dbReference type="ARBA" id="ARBA00022746"/>
    </source>
</evidence>
<evidence type="ECO:0000256" key="2">
    <source>
        <dbReference type="ARBA" id="ARBA00004829"/>
    </source>
</evidence>
<dbReference type="InterPro" id="IPR019845">
    <property type="entry name" value="Squalene/phytoene_synthase_CS"/>
</dbReference>
<dbReference type="STRING" id="1173020.Cha6605_4758"/>
<keyword evidence="5" id="KW-0808">Transferase</keyword>
<dbReference type="PANTHER" id="PTHR31480">
    <property type="entry name" value="BIFUNCTIONAL LYCOPENE CYCLASE/PHYTOENE SYNTHASE"/>
    <property type="match status" value="1"/>
</dbReference>
<organism evidence="8 9">
    <name type="scientific">Chamaesiphon minutus (strain ATCC 27169 / PCC 6605)</name>
    <dbReference type="NCBI Taxonomy" id="1173020"/>
    <lineage>
        <taxon>Bacteria</taxon>
        <taxon>Bacillati</taxon>
        <taxon>Cyanobacteriota</taxon>
        <taxon>Cyanophyceae</taxon>
        <taxon>Gomontiellales</taxon>
        <taxon>Chamaesiphonaceae</taxon>
        <taxon>Chamaesiphon</taxon>
    </lineage>
</organism>
<dbReference type="InterPro" id="IPR008949">
    <property type="entry name" value="Isoprenoid_synthase_dom_sf"/>
</dbReference>
<evidence type="ECO:0000256" key="4">
    <source>
        <dbReference type="ARBA" id="ARBA00012396"/>
    </source>
</evidence>
<evidence type="ECO:0000256" key="1">
    <source>
        <dbReference type="ARBA" id="ARBA00001805"/>
    </source>
</evidence>
<keyword evidence="9" id="KW-1185">Reference proteome</keyword>
<dbReference type="eggNOG" id="COG1562">
    <property type="taxonomic scope" value="Bacteria"/>
</dbReference>
<dbReference type="GO" id="GO:0016117">
    <property type="term" value="P:carotenoid biosynthetic process"/>
    <property type="evidence" value="ECO:0007669"/>
    <property type="project" value="UniProtKB-KW"/>
</dbReference>
<dbReference type="InterPro" id="IPR044843">
    <property type="entry name" value="Trans_IPPS_bact-type"/>
</dbReference>
<gene>
    <name evidence="8" type="ORF">Cha6605_4758</name>
</gene>
<evidence type="ECO:0000256" key="7">
    <source>
        <dbReference type="SAM" id="Phobius"/>
    </source>
</evidence>